<evidence type="ECO:0000256" key="1">
    <source>
        <dbReference type="ARBA" id="ARBA00022553"/>
    </source>
</evidence>
<sequence length="121" mass="12836">MAKTILSVDDSASIRQMVKLTLSGAGYDVIQANDGAEGLEKAKGAKVDMVMTDLNMPVMNGLALIKELRKLPAYQGVPILFLTTESDAGLKSEAKAAGATGWITKPFQQDQLISVVKKVLG</sequence>
<dbReference type="PANTHER" id="PTHR44591:SF25">
    <property type="entry name" value="CHEMOTAXIS TWO-COMPONENT RESPONSE REGULATOR"/>
    <property type="match status" value="1"/>
</dbReference>
<dbReference type="InterPro" id="IPR050595">
    <property type="entry name" value="Bact_response_regulator"/>
</dbReference>
<evidence type="ECO:0000313" key="5">
    <source>
        <dbReference type="Proteomes" id="UP001230156"/>
    </source>
</evidence>
<gene>
    <name evidence="4" type="ORF">Q8A70_05860</name>
</gene>
<keyword evidence="5" id="KW-1185">Reference proteome</keyword>
<proteinExistence type="predicted"/>
<dbReference type="InterPro" id="IPR011006">
    <property type="entry name" value="CheY-like_superfamily"/>
</dbReference>
<protein>
    <submittedName>
        <fullName evidence="4">Response regulator</fullName>
    </submittedName>
</protein>
<dbReference type="CDD" id="cd17562">
    <property type="entry name" value="REC_CheY4-like"/>
    <property type="match status" value="1"/>
</dbReference>
<evidence type="ECO:0000259" key="3">
    <source>
        <dbReference type="PROSITE" id="PS50110"/>
    </source>
</evidence>
<evidence type="ECO:0000313" key="4">
    <source>
        <dbReference type="EMBL" id="MDQ7247179.1"/>
    </source>
</evidence>
<name>A0ABU0YHI2_9PROT</name>
<feature type="domain" description="Response regulatory" evidence="3">
    <location>
        <begin position="4"/>
        <end position="120"/>
    </location>
</feature>
<dbReference type="RefSeq" id="WP_379954583.1">
    <property type="nucleotide sequence ID" value="NZ_JAUYVI010000002.1"/>
</dbReference>
<comment type="caution">
    <text evidence="4">The sequence shown here is derived from an EMBL/GenBank/DDBJ whole genome shotgun (WGS) entry which is preliminary data.</text>
</comment>
<reference evidence="5" key="1">
    <citation type="submission" date="2023-08" db="EMBL/GenBank/DDBJ databases">
        <title>Rhodospirillaceae gen. nov., a novel taxon isolated from the Yangtze River Yuezi River estuary sludge.</title>
        <authorList>
            <person name="Ruan L."/>
        </authorList>
    </citation>
    <scope>NUCLEOTIDE SEQUENCE [LARGE SCALE GENOMIC DNA]</scope>
    <source>
        <strain evidence="5">R-7</strain>
    </source>
</reference>
<dbReference type="Proteomes" id="UP001230156">
    <property type="component" value="Unassembled WGS sequence"/>
</dbReference>
<dbReference type="PANTHER" id="PTHR44591">
    <property type="entry name" value="STRESS RESPONSE REGULATOR PROTEIN 1"/>
    <property type="match status" value="1"/>
</dbReference>
<dbReference type="SUPFAM" id="SSF52172">
    <property type="entry name" value="CheY-like"/>
    <property type="match status" value="1"/>
</dbReference>
<evidence type="ECO:0000256" key="2">
    <source>
        <dbReference type="PROSITE-ProRule" id="PRU00169"/>
    </source>
</evidence>
<dbReference type="Pfam" id="PF00072">
    <property type="entry name" value="Response_reg"/>
    <property type="match status" value="1"/>
</dbReference>
<dbReference type="EMBL" id="JAUYVI010000002">
    <property type="protein sequence ID" value="MDQ7247179.1"/>
    <property type="molecule type" value="Genomic_DNA"/>
</dbReference>
<organism evidence="4 5">
    <name type="scientific">Dongia sedimenti</name>
    <dbReference type="NCBI Taxonomy" id="3064282"/>
    <lineage>
        <taxon>Bacteria</taxon>
        <taxon>Pseudomonadati</taxon>
        <taxon>Pseudomonadota</taxon>
        <taxon>Alphaproteobacteria</taxon>
        <taxon>Rhodospirillales</taxon>
        <taxon>Dongiaceae</taxon>
        <taxon>Dongia</taxon>
    </lineage>
</organism>
<dbReference type="InterPro" id="IPR001789">
    <property type="entry name" value="Sig_transdc_resp-reg_receiver"/>
</dbReference>
<dbReference type="Gene3D" id="3.40.50.2300">
    <property type="match status" value="1"/>
</dbReference>
<feature type="modified residue" description="4-aspartylphosphate" evidence="2">
    <location>
        <position position="53"/>
    </location>
</feature>
<dbReference type="SMART" id="SM00448">
    <property type="entry name" value="REC"/>
    <property type="match status" value="1"/>
</dbReference>
<keyword evidence="1 2" id="KW-0597">Phosphoprotein</keyword>
<dbReference type="PROSITE" id="PS50110">
    <property type="entry name" value="RESPONSE_REGULATORY"/>
    <property type="match status" value="1"/>
</dbReference>
<accession>A0ABU0YHI2</accession>